<evidence type="ECO:0000313" key="3">
    <source>
        <dbReference type="Proteomes" id="UP000285084"/>
    </source>
</evidence>
<sequence>MENDIISSIRCELSRFRDDFRNQIRDDVRTEITTVNQSIRNLQNEVNTNTIDLRNFRNSVTKELQTNNHHIAYLKEAIDEEFKSVDDRFQDVDHRFEEMRTENLRLLALVRNGKLSNPFLPIQALPIYLPNQGITYPEAKHFPNNANEFYALKRPSSRRQADMLTYLAVFYDIPPYKKHGDTAIDDPELAVGYLENILGLDEDRFTRFKERAREVDSRPKAAPIKRAEISDAEHLFPHKRQRSRHSSDPESRFTYGPEDKVRWRYTSWSNPTETRPTMGGMGKKYRDWKRANQEAEDAQGSGSSSDEQSRDEGLDKAVQPLGDAEDSGSSTNVNTPRDNEPEEIPIRQSPA</sequence>
<feature type="compositionally biased region" description="Basic and acidic residues" evidence="1">
    <location>
        <begin position="245"/>
        <end position="255"/>
    </location>
</feature>
<feature type="compositionally biased region" description="Polar residues" evidence="1">
    <location>
        <begin position="327"/>
        <end position="336"/>
    </location>
</feature>
<name>A0A420M7H6_FUSOX</name>
<dbReference type="VEuPathDB" id="FungiDB:FOMG_19054"/>
<protein>
    <submittedName>
        <fullName evidence="2">Uncharacterized protein</fullName>
    </submittedName>
</protein>
<comment type="caution">
    <text evidence="2">The sequence shown here is derived from an EMBL/GenBank/DDBJ whole genome shotgun (WGS) entry which is preliminary data.</text>
</comment>
<feature type="region of interest" description="Disordered" evidence="1">
    <location>
        <begin position="214"/>
        <end position="255"/>
    </location>
</feature>
<organism evidence="2 3">
    <name type="scientific">Fusarium oxysporum</name>
    <name type="common">Fusarium vascular wilt</name>
    <dbReference type="NCBI Taxonomy" id="5507"/>
    <lineage>
        <taxon>Eukaryota</taxon>
        <taxon>Fungi</taxon>
        <taxon>Dikarya</taxon>
        <taxon>Ascomycota</taxon>
        <taxon>Pezizomycotina</taxon>
        <taxon>Sordariomycetes</taxon>
        <taxon>Hypocreomycetidae</taxon>
        <taxon>Hypocreales</taxon>
        <taxon>Nectriaceae</taxon>
        <taxon>Fusarium</taxon>
        <taxon>Fusarium oxysporum species complex</taxon>
    </lineage>
</organism>
<feature type="compositionally biased region" description="Basic and acidic residues" evidence="1">
    <location>
        <begin position="214"/>
        <end position="236"/>
    </location>
</feature>
<feature type="region of interest" description="Disordered" evidence="1">
    <location>
        <begin position="267"/>
        <end position="351"/>
    </location>
</feature>
<dbReference type="Proteomes" id="UP000285084">
    <property type="component" value="Unassembled WGS sequence"/>
</dbReference>
<evidence type="ECO:0000256" key="1">
    <source>
        <dbReference type="SAM" id="MobiDB-lite"/>
    </source>
</evidence>
<dbReference type="VEuPathDB" id="FungiDB:HZS61_005326"/>
<reference evidence="2 3" key="1">
    <citation type="journal article" date="2018" name="Sci. Rep.">
        <title>Characterisation of pathogen-specific regions and novel effector candidates in Fusarium oxysporum f. sp. cepae.</title>
        <authorList>
            <person name="Armitage A.D."/>
            <person name="Taylor A."/>
            <person name="Sobczyk M.K."/>
            <person name="Baxter L."/>
            <person name="Greenfield B.P."/>
            <person name="Bates H.J."/>
            <person name="Wilson F."/>
            <person name="Jackson A.C."/>
            <person name="Ott S."/>
            <person name="Harrison R.J."/>
            <person name="Clarkson J.P."/>
        </authorList>
    </citation>
    <scope>NUCLEOTIDE SEQUENCE [LARGE SCALE GENOMIC DNA]</scope>
    <source>
        <strain evidence="2 3">Fo_A13</strain>
    </source>
</reference>
<dbReference type="AlphaFoldDB" id="A0A420M7H6"/>
<evidence type="ECO:0000313" key="2">
    <source>
        <dbReference type="EMBL" id="RKK55612.1"/>
    </source>
</evidence>
<gene>
    <name evidence="2" type="ORF">BFJ69_g17703</name>
</gene>
<proteinExistence type="predicted"/>
<dbReference type="EMBL" id="MRCX01000988">
    <property type="protein sequence ID" value="RKK55612.1"/>
    <property type="molecule type" value="Genomic_DNA"/>
</dbReference>
<accession>A0A420M7H6</accession>
<feature type="compositionally biased region" description="Basic and acidic residues" evidence="1">
    <location>
        <begin position="284"/>
        <end position="293"/>
    </location>
</feature>